<accession>A0ACB8HC81</accession>
<dbReference type="EMBL" id="JAFIQS020000002">
    <property type="protein sequence ID" value="KAH9485262.1"/>
    <property type="molecule type" value="Genomic_DNA"/>
</dbReference>
<proteinExistence type="predicted"/>
<name>A0ACB8HC81_PSICU</name>
<protein>
    <submittedName>
        <fullName evidence="1">Uncharacterized protein</fullName>
    </submittedName>
</protein>
<organism evidence="1 2">
    <name type="scientific">Psilocybe cubensis</name>
    <name type="common">Psychedelic mushroom</name>
    <name type="synonym">Stropharia cubensis</name>
    <dbReference type="NCBI Taxonomy" id="181762"/>
    <lineage>
        <taxon>Eukaryota</taxon>
        <taxon>Fungi</taxon>
        <taxon>Dikarya</taxon>
        <taxon>Basidiomycota</taxon>
        <taxon>Agaricomycotina</taxon>
        <taxon>Agaricomycetes</taxon>
        <taxon>Agaricomycetidae</taxon>
        <taxon>Agaricales</taxon>
        <taxon>Agaricineae</taxon>
        <taxon>Strophariaceae</taxon>
        <taxon>Psilocybe</taxon>
    </lineage>
</organism>
<gene>
    <name evidence="1" type="ORF">JR316_0002169</name>
</gene>
<comment type="caution">
    <text evidence="1">The sequence shown here is derived from an EMBL/GenBank/DDBJ whole genome shotgun (WGS) entry which is preliminary data.</text>
</comment>
<sequence>MQVEIQTLLSSLEFFQEEDVFPRDAIHPFATSTPKACTSLQELLNVTEQVSHSLQAYGSSTQWSNAKLTSLLRQHTSIEHTSYSSARNVRHLIDSLSKRPDVLYGENVPLLEASFPQWCIEQLAIWGKAIGMETFTENKEGGYTVMLAGKVLLIDVDFSIKHENPFKPIITVAGVKTSNALLAGSPNTITFTMLDTFLTDSIEKYCVEMQKSETTRNTLYAATLRRSVLNNLRYLVLLDRLASRNDGGVRWFTDMDELCPTLFSVATTEAEAISASLSMPKAPLDIFLIRSHSLPLPYLTMPSISFLTYLSPAAYLSLIRKASNQPDPLNYPPLDVSLSDIKSHLDVFGKGVTIATLYLEQLSDAHLYSQSILMLDMTIRPTFPLSPTSVQLDHAFVQVDHFNAGVESQENSQASGPYSWVLDFTERGKRPGVVMSQSRLRAIELVVNPMRGSDGINNVNVMLSFGTGSWIDILVCRSFHMKESTEDKMKRVIQLNTGTHVSPERYTASFKSPNNLHPPLQLRLTAPEEPGFILERILVVREQCWLNEVLLGCHWMPEGLKSEEEDVVDSSTATEEELEAVLSGTNMPHKIPVNVFLPTGMPATDNLFGPAELSFAPVSGPKILMTSPGRLPISGLVEITVAQDETKPRGVSVEVQGAMGSDIKISDLEEVCRRGGTLGLSGRVWASSHGMSS</sequence>
<evidence type="ECO:0000313" key="1">
    <source>
        <dbReference type="EMBL" id="KAH9485262.1"/>
    </source>
</evidence>
<reference evidence="1" key="1">
    <citation type="submission" date="2021-10" db="EMBL/GenBank/DDBJ databases">
        <title>Psilocybe cubensis genome.</title>
        <authorList>
            <person name="Mckernan K.J."/>
            <person name="Crawford S."/>
            <person name="Trippe A."/>
            <person name="Kane L.T."/>
            <person name="Mclaughlin S."/>
        </authorList>
    </citation>
    <scope>NUCLEOTIDE SEQUENCE</scope>
    <source>
        <strain evidence="1">MGC-MH-2018</strain>
    </source>
</reference>
<dbReference type="Proteomes" id="UP000664032">
    <property type="component" value="Unassembled WGS sequence"/>
</dbReference>
<evidence type="ECO:0000313" key="2">
    <source>
        <dbReference type="Proteomes" id="UP000664032"/>
    </source>
</evidence>
<keyword evidence="2" id="KW-1185">Reference proteome</keyword>